<reference evidence="2" key="1">
    <citation type="journal article" date="2021" name="Front. Microbiol.">
        <title>Comprehensive Comparative Genomics and Phenotyping of Methylobacterium Species.</title>
        <authorList>
            <person name="Alessa O."/>
            <person name="Ogura Y."/>
            <person name="Fujitani Y."/>
            <person name="Takami H."/>
            <person name="Hayashi T."/>
            <person name="Sahin N."/>
            <person name="Tani A."/>
        </authorList>
    </citation>
    <scope>NUCLEOTIDE SEQUENCE</scope>
    <source>
        <strain evidence="2">DSM 19015</strain>
    </source>
</reference>
<reference evidence="2" key="2">
    <citation type="submission" date="2021-08" db="EMBL/GenBank/DDBJ databases">
        <authorList>
            <person name="Tani A."/>
            <person name="Ola A."/>
            <person name="Ogura Y."/>
            <person name="Katsura K."/>
            <person name="Hayashi T."/>
        </authorList>
    </citation>
    <scope>NUCLEOTIDE SEQUENCE</scope>
    <source>
        <strain evidence="2">DSM 19015</strain>
    </source>
</reference>
<dbReference type="EMBL" id="BPQP01000055">
    <property type="protein sequence ID" value="GJD96123.1"/>
    <property type="molecule type" value="Genomic_DNA"/>
</dbReference>
<comment type="caution">
    <text evidence="2">The sequence shown here is derived from an EMBL/GenBank/DDBJ whole genome shotgun (WGS) entry which is preliminary data.</text>
</comment>
<dbReference type="Proteomes" id="UP001055125">
    <property type="component" value="Unassembled WGS sequence"/>
</dbReference>
<dbReference type="RefSeq" id="WP_238245243.1">
    <property type="nucleotide sequence ID" value="NZ_BPQP01000055.1"/>
</dbReference>
<feature type="region of interest" description="Disordered" evidence="1">
    <location>
        <begin position="75"/>
        <end position="98"/>
    </location>
</feature>
<evidence type="ECO:0000313" key="3">
    <source>
        <dbReference type="Proteomes" id="UP001055125"/>
    </source>
</evidence>
<keyword evidence="3" id="KW-1185">Reference proteome</keyword>
<name>A0ABQ4S2T3_9HYPH</name>
<gene>
    <name evidence="2" type="ORF">OCOJLMKI_3341</name>
</gene>
<protein>
    <submittedName>
        <fullName evidence="2">Uncharacterized protein</fullName>
    </submittedName>
</protein>
<sequence length="98" mass="10295">MPYTTDLIFDASKMDKAAEKPPRKLRADTDSSAIAEAERLLRSSRVVAGVNGDEPPAAGVISKDGQEFVCVIVNPPASETAEDPSSLADPSHRGSDVA</sequence>
<evidence type="ECO:0000313" key="2">
    <source>
        <dbReference type="EMBL" id="GJD96123.1"/>
    </source>
</evidence>
<accession>A0ABQ4S2T3</accession>
<organism evidence="2 3">
    <name type="scientific">Methylobacterium iners</name>
    <dbReference type="NCBI Taxonomy" id="418707"/>
    <lineage>
        <taxon>Bacteria</taxon>
        <taxon>Pseudomonadati</taxon>
        <taxon>Pseudomonadota</taxon>
        <taxon>Alphaproteobacteria</taxon>
        <taxon>Hyphomicrobiales</taxon>
        <taxon>Methylobacteriaceae</taxon>
        <taxon>Methylobacterium</taxon>
    </lineage>
</organism>
<evidence type="ECO:0000256" key="1">
    <source>
        <dbReference type="SAM" id="MobiDB-lite"/>
    </source>
</evidence>
<proteinExistence type="predicted"/>